<accession>A0ABR0EEU6</accession>
<evidence type="ECO:0000313" key="1">
    <source>
        <dbReference type="EMBL" id="KAK4499648.1"/>
    </source>
</evidence>
<organism evidence="1 2">
    <name type="scientific">Zasmidium cellare</name>
    <name type="common">Wine cellar mold</name>
    <name type="synonym">Racodium cellare</name>
    <dbReference type="NCBI Taxonomy" id="395010"/>
    <lineage>
        <taxon>Eukaryota</taxon>
        <taxon>Fungi</taxon>
        <taxon>Dikarya</taxon>
        <taxon>Ascomycota</taxon>
        <taxon>Pezizomycotina</taxon>
        <taxon>Dothideomycetes</taxon>
        <taxon>Dothideomycetidae</taxon>
        <taxon>Mycosphaerellales</taxon>
        <taxon>Mycosphaerellaceae</taxon>
        <taxon>Zasmidium</taxon>
    </lineage>
</organism>
<gene>
    <name evidence="1" type="ORF">PRZ48_010166</name>
</gene>
<reference evidence="1 2" key="1">
    <citation type="journal article" date="2023" name="G3 (Bethesda)">
        <title>A chromosome-level genome assembly of Zasmidium syzygii isolated from banana leaves.</title>
        <authorList>
            <person name="van Westerhoven A.C."/>
            <person name="Mehrabi R."/>
            <person name="Talebi R."/>
            <person name="Steentjes M.B.F."/>
            <person name="Corcolon B."/>
            <person name="Chong P.A."/>
            <person name="Kema G.H.J."/>
            <person name="Seidl M.F."/>
        </authorList>
    </citation>
    <scope>NUCLEOTIDE SEQUENCE [LARGE SCALE GENOMIC DNA]</scope>
    <source>
        <strain evidence="1 2">P124</strain>
    </source>
</reference>
<proteinExistence type="predicted"/>
<dbReference type="Proteomes" id="UP001305779">
    <property type="component" value="Unassembled WGS sequence"/>
</dbReference>
<dbReference type="EMBL" id="JAXOVC010000007">
    <property type="protein sequence ID" value="KAK4499648.1"/>
    <property type="molecule type" value="Genomic_DNA"/>
</dbReference>
<evidence type="ECO:0000313" key="2">
    <source>
        <dbReference type="Proteomes" id="UP001305779"/>
    </source>
</evidence>
<protein>
    <submittedName>
        <fullName evidence="1">Uncharacterized protein</fullName>
    </submittedName>
</protein>
<dbReference type="PANTHER" id="PTHR42085">
    <property type="entry name" value="F-BOX DOMAIN-CONTAINING PROTEIN"/>
    <property type="match status" value="1"/>
</dbReference>
<keyword evidence="2" id="KW-1185">Reference proteome</keyword>
<dbReference type="InterPro" id="IPR038883">
    <property type="entry name" value="AN11006-like"/>
</dbReference>
<dbReference type="PANTHER" id="PTHR42085:SF1">
    <property type="entry name" value="F-BOX DOMAIN-CONTAINING PROTEIN"/>
    <property type="match status" value="1"/>
</dbReference>
<name>A0ABR0EEU6_ZASCE</name>
<sequence length="525" mass="58396">MDNSPLSKLSAELRNRIAEFALSHDICHVQPTAQQNESHLPGFGFTLRDDDTEPAAGLLDTCKQMRQEYTQLFYASNSFFLHSTVPGQEVAEGSLSFVKAIGPENATILRRLTIDLGRWESEGNESENIATIRQSLESDLGRVEKHAQLRNTLFKCKSVYLSKTYGARFGIGADTNPCVVEVSLDYVDLAGSLKTEIDRLRNHTEIPGMARNERILRSFLAVVLEFMALDHNRCHKSTLPNQPLEPAASDSHLISSVANTSISTRSRLNMDGSPLTKFPAEILNQIAELSLHHDEPLKIVQRHLSTSKFAGFKIVSEKDSKPIAHSAGFALTCKELYKNYMGLFYNTNDFTICTSPTNLATSTKAFLDVVGQKHARNMGTLTIDVSIGSCRHRRGSNQYLPTDLRTIVTRLEALRSTPLFPDLGVDVHSALISMIISLKYNDDELTAMLNICKRVNVTIRFSVAGAYPNKEVELSFNCHTLGASMEEVGFKVGAYGKYHGVTNLEQLFFMRLGHLLLFLSSNMEV</sequence>
<comment type="caution">
    <text evidence="1">The sequence shown here is derived from an EMBL/GenBank/DDBJ whole genome shotgun (WGS) entry which is preliminary data.</text>
</comment>